<name>A0A7Y7YFA1_9PSED</name>
<protein>
    <submittedName>
        <fullName evidence="1">Uncharacterized protein</fullName>
    </submittedName>
</protein>
<evidence type="ECO:0000313" key="1">
    <source>
        <dbReference type="EMBL" id="NWC35456.1"/>
    </source>
</evidence>
<sequence length="56" mass="5923">MFVCIGATGSNLQIVTIPPGAKNNGDEPAVALIARSDPSEQESVLLLPHLDDVHRD</sequence>
<comment type="caution">
    <text evidence="1">The sequence shown here is derived from an EMBL/GenBank/DDBJ whole genome shotgun (WGS) entry which is preliminary data.</text>
</comment>
<proteinExistence type="predicted"/>
<accession>A0A7Y7YFA1</accession>
<dbReference type="Proteomes" id="UP000520592">
    <property type="component" value="Unassembled WGS sequence"/>
</dbReference>
<dbReference type="RefSeq" id="WP_177057883.1">
    <property type="nucleotide sequence ID" value="NZ_JACAPS010000015.1"/>
</dbReference>
<dbReference type="EMBL" id="JACAQD010000032">
    <property type="protein sequence ID" value="NWC35456.1"/>
    <property type="molecule type" value="Genomic_DNA"/>
</dbReference>
<gene>
    <name evidence="1" type="ORF">HX876_24065</name>
</gene>
<evidence type="ECO:0000313" key="2">
    <source>
        <dbReference type="Proteomes" id="UP000520592"/>
    </source>
</evidence>
<dbReference type="AlphaFoldDB" id="A0A7Y7YFA1"/>
<organism evidence="1 2">
    <name type="scientific">Pseudomonas gingeri</name>
    <dbReference type="NCBI Taxonomy" id="117681"/>
    <lineage>
        <taxon>Bacteria</taxon>
        <taxon>Pseudomonadati</taxon>
        <taxon>Pseudomonadota</taxon>
        <taxon>Gammaproteobacteria</taxon>
        <taxon>Pseudomonadales</taxon>
        <taxon>Pseudomonadaceae</taxon>
        <taxon>Pseudomonas</taxon>
    </lineage>
</organism>
<reference evidence="1 2" key="1">
    <citation type="submission" date="2020-04" db="EMBL/GenBank/DDBJ databases">
        <title>Molecular characterization of pseudomonads from Agaricus bisporus reveal novel blotch 2 pathogens in Western Europe.</title>
        <authorList>
            <person name="Taparia T."/>
            <person name="Krijger M."/>
            <person name="Haynes E."/>
            <person name="Elpinstone J.G."/>
            <person name="Noble R."/>
            <person name="Van Der Wolf J."/>
        </authorList>
    </citation>
    <scope>NUCLEOTIDE SEQUENCE [LARGE SCALE GENOMIC DNA]</scope>
    <source>
        <strain evidence="1 2">IPO3737</strain>
    </source>
</reference>